<keyword evidence="4 5" id="KW-0143">Chaperone</keyword>
<dbReference type="GO" id="GO:0051082">
    <property type="term" value="F:unfolded protein binding"/>
    <property type="evidence" value="ECO:0007669"/>
    <property type="project" value="InterPro"/>
</dbReference>
<dbReference type="AlphaFoldDB" id="A0A0M9AGB4"/>
<dbReference type="PRINTS" id="PR00304">
    <property type="entry name" value="TCOMPLEXTCP1"/>
</dbReference>
<dbReference type="InterPro" id="IPR027409">
    <property type="entry name" value="GroEL-like_apical_dom_sf"/>
</dbReference>
<accession>A0A0M9AGB4</accession>
<evidence type="ECO:0000256" key="5">
    <source>
        <dbReference type="RuleBase" id="RU004187"/>
    </source>
</evidence>
<evidence type="ECO:0000256" key="3">
    <source>
        <dbReference type="ARBA" id="ARBA00022840"/>
    </source>
</evidence>
<keyword evidence="3 5" id="KW-0067">ATP-binding</keyword>
<organism evidence="7 8">
    <name type="scientific">Haloarcula rubripromontorii</name>
    <dbReference type="NCBI Taxonomy" id="1705562"/>
    <lineage>
        <taxon>Archaea</taxon>
        <taxon>Methanobacteriati</taxon>
        <taxon>Methanobacteriota</taxon>
        <taxon>Stenosarchaea group</taxon>
        <taxon>Halobacteria</taxon>
        <taxon>Halobacteriales</taxon>
        <taxon>Haloarculaceae</taxon>
        <taxon>Haloarcula</taxon>
    </lineage>
</organism>
<evidence type="ECO:0000256" key="6">
    <source>
        <dbReference type="SAM" id="MobiDB-lite"/>
    </source>
</evidence>
<dbReference type="Pfam" id="PF00118">
    <property type="entry name" value="Cpn60_TCP1"/>
    <property type="match status" value="1"/>
</dbReference>
<dbReference type="STRING" id="1705562.AMS69_18975"/>
<evidence type="ECO:0000256" key="1">
    <source>
        <dbReference type="ARBA" id="ARBA00008020"/>
    </source>
</evidence>
<evidence type="ECO:0000256" key="2">
    <source>
        <dbReference type="ARBA" id="ARBA00022741"/>
    </source>
</evidence>
<proteinExistence type="inferred from homology"/>
<dbReference type="SUPFAM" id="SSF52029">
    <property type="entry name" value="GroEL apical domain-like"/>
    <property type="match status" value="1"/>
</dbReference>
<dbReference type="Proteomes" id="UP000037729">
    <property type="component" value="Unassembled WGS sequence"/>
</dbReference>
<evidence type="ECO:0000313" key="7">
    <source>
        <dbReference type="EMBL" id="KOX91372.1"/>
    </source>
</evidence>
<dbReference type="InterPro" id="IPR027410">
    <property type="entry name" value="TCP-1-like_intermed_sf"/>
</dbReference>
<comment type="caution">
    <text evidence="7">The sequence shown here is derived from an EMBL/GenBank/DDBJ whole genome shotgun (WGS) entry which is preliminary data.</text>
</comment>
<dbReference type="GO" id="GO:0140662">
    <property type="term" value="F:ATP-dependent protein folding chaperone"/>
    <property type="evidence" value="ECO:0007669"/>
    <property type="project" value="InterPro"/>
</dbReference>
<dbReference type="SUPFAM" id="SSF48592">
    <property type="entry name" value="GroEL equatorial domain-like"/>
    <property type="match status" value="1"/>
</dbReference>
<dbReference type="PROSITE" id="PS00750">
    <property type="entry name" value="TCP1_1"/>
    <property type="match status" value="1"/>
</dbReference>
<feature type="compositionally biased region" description="Acidic residues" evidence="6">
    <location>
        <begin position="1"/>
        <end position="12"/>
    </location>
</feature>
<protein>
    <submittedName>
        <fullName evidence="7">Thermosome subunit alpha</fullName>
    </submittedName>
</protein>
<evidence type="ECO:0000313" key="8">
    <source>
        <dbReference type="Proteomes" id="UP000037729"/>
    </source>
</evidence>
<dbReference type="Gene3D" id="1.10.560.10">
    <property type="entry name" value="GroEL-like equatorial domain"/>
    <property type="match status" value="1"/>
</dbReference>
<dbReference type="InterPro" id="IPR002423">
    <property type="entry name" value="Cpn60/GroEL/TCP-1"/>
</dbReference>
<dbReference type="PATRIC" id="fig|1705562.3.peg.3872"/>
<feature type="compositionally biased region" description="Basic and acidic residues" evidence="6">
    <location>
        <begin position="511"/>
        <end position="526"/>
    </location>
</feature>
<dbReference type="GO" id="GO:0005524">
    <property type="term" value="F:ATP binding"/>
    <property type="evidence" value="ECO:0007669"/>
    <property type="project" value="UniProtKB-KW"/>
</dbReference>
<evidence type="ECO:0000256" key="4">
    <source>
        <dbReference type="ARBA" id="ARBA00023186"/>
    </source>
</evidence>
<feature type="region of interest" description="Disordered" evidence="6">
    <location>
        <begin position="1"/>
        <end position="22"/>
    </location>
</feature>
<dbReference type="InterPro" id="IPR027413">
    <property type="entry name" value="GROEL-like_equatorial_sf"/>
</dbReference>
<dbReference type="Gene3D" id="3.50.7.10">
    <property type="entry name" value="GroEL"/>
    <property type="match status" value="1"/>
</dbReference>
<dbReference type="PANTHER" id="PTHR11353">
    <property type="entry name" value="CHAPERONIN"/>
    <property type="match status" value="1"/>
</dbReference>
<keyword evidence="8" id="KW-1185">Reference proteome</keyword>
<sequence length="538" mass="56624">MLGETTADDGTDEPNNTQTAAGELADAVRTTLGPSGLDKMVVGENGTVIVTNDGSKIIEWMDITHPVGQLVEQAAAAQDSAVGDGATTVVVLIGALLEEAATLRSDGLHPTTIIDGYGRAAETAIDHLAQYERSLHSRHDDRLAQIAKTAVTGRWDDASTERFGELALTALQAVEFDTSRLTLKSYPGGELRESVCLDGVVVDLETSSTSLDTLSHPGTQTHAEPAIAMVDAEIGIEEPSHIESVTLQDTTQRSELQAHEQDRRTELVAQVVQSGATVLFCQKSIDEAVRTALVQRGVLPVERTRRDEFDVIARATGSTPVLSVDELTADTTGTVASVTQRTVGTTQTLTLQGCPEEQRATLLLRGGTPHVAGEVRRIAADCIDVTRVTLDDGAFVPGGGAVPTALAMDLAALSSGIPDRTQLVFDGFGTALEALPRTLATNAGTDPLNTLATIQQRHDSGSETVGVGPDGHPQDMIAAGVLEPATVFTSALQRAVAVVTQILRVDDIVRTSPDKRGTDSEHDHSHAATGGYPWAVGH</sequence>
<dbReference type="RefSeq" id="WP_053969595.1">
    <property type="nucleotide sequence ID" value="NZ_LIUF01000012.1"/>
</dbReference>
<feature type="region of interest" description="Disordered" evidence="6">
    <location>
        <begin position="511"/>
        <end position="538"/>
    </location>
</feature>
<dbReference type="EMBL" id="LIUF01000012">
    <property type="protein sequence ID" value="KOX91372.1"/>
    <property type="molecule type" value="Genomic_DNA"/>
</dbReference>
<comment type="similarity">
    <text evidence="1 5">Belongs to the TCP-1 chaperonin family.</text>
</comment>
<dbReference type="InterPro" id="IPR002194">
    <property type="entry name" value="Chaperonin_TCP-1_CS"/>
</dbReference>
<keyword evidence="2 5" id="KW-0547">Nucleotide-binding</keyword>
<dbReference type="InterPro" id="IPR017998">
    <property type="entry name" value="Chaperone_TCP-1"/>
</dbReference>
<reference evidence="7 8" key="1">
    <citation type="submission" date="2015-08" db="EMBL/GenBank/DDBJ databases">
        <title>Genomes of Isolates from Cabo Rojo, PR.</title>
        <authorList>
            <person name="Sanchez-Nieves R.L."/>
            <person name="Montalvo-Rodriguez R."/>
        </authorList>
    </citation>
    <scope>NUCLEOTIDE SEQUENCE [LARGE SCALE GENOMIC DNA]</scope>
    <source>
        <strain evidence="7 8">SL3</strain>
    </source>
</reference>
<dbReference type="Gene3D" id="3.30.260.10">
    <property type="entry name" value="TCP-1-like chaperonin intermediate domain"/>
    <property type="match status" value="1"/>
</dbReference>
<dbReference type="OrthoDB" id="220849at2157"/>
<dbReference type="SUPFAM" id="SSF54849">
    <property type="entry name" value="GroEL-intermediate domain like"/>
    <property type="match status" value="1"/>
</dbReference>
<gene>
    <name evidence="7" type="ORF">AMS69_18975</name>
</gene>
<dbReference type="GO" id="GO:0016887">
    <property type="term" value="F:ATP hydrolysis activity"/>
    <property type="evidence" value="ECO:0007669"/>
    <property type="project" value="InterPro"/>
</dbReference>
<name>A0A0M9AGB4_9EURY</name>